<evidence type="ECO:0000313" key="2">
    <source>
        <dbReference type="Proteomes" id="UP000075884"/>
    </source>
</evidence>
<dbReference type="EnsemblMetazoa" id="ADIR000518-RA">
    <property type="protein sequence ID" value="ADIR000518-PA"/>
    <property type="gene ID" value="ADIR000518"/>
</dbReference>
<reference evidence="2" key="1">
    <citation type="submission" date="2013-03" db="EMBL/GenBank/DDBJ databases">
        <title>The Genome Sequence of Anopheles dirus WRAIR2.</title>
        <authorList>
            <consortium name="The Broad Institute Genomics Platform"/>
            <person name="Neafsey D.E."/>
            <person name="Walton C."/>
            <person name="Walker B."/>
            <person name="Young S.K."/>
            <person name="Zeng Q."/>
            <person name="Gargeya S."/>
            <person name="Fitzgerald M."/>
            <person name="Haas B."/>
            <person name="Abouelleil A."/>
            <person name="Allen A.W."/>
            <person name="Alvarado L."/>
            <person name="Arachchi H.M."/>
            <person name="Berlin A.M."/>
            <person name="Chapman S.B."/>
            <person name="Gainer-Dewar J."/>
            <person name="Goldberg J."/>
            <person name="Griggs A."/>
            <person name="Gujja S."/>
            <person name="Hansen M."/>
            <person name="Howarth C."/>
            <person name="Imamovic A."/>
            <person name="Ireland A."/>
            <person name="Larimer J."/>
            <person name="McCowan C."/>
            <person name="Murphy C."/>
            <person name="Pearson M."/>
            <person name="Poon T.W."/>
            <person name="Priest M."/>
            <person name="Roberts A."/>
            <person name="Saif S."/>
            <person name="Shea T."/>
            <person name="Sisk P."/>
            <person name="Sykes S."/>
            <person name="Wortman J."/>
            <person name="Nusbaum C."/>
            <person name="Birren B."/>
        </authorList>
    </citation>
    <scope>NUCLEOTIDE SEQUENCE [LARGE SCALE GENOMIC DNA]</scope>
    <source>
        <strain evidence="2">WRAIR2</strain>
    </source>
</reference>
<dbReference type="Proteomes" id="UP000075884">
    <property type="component" value="Unassembled WGS sequence"/>
</dbReference>
<protein>
    <submittedName>
        <fullName evidence="1">Uncharacterized protein</fullName>
    </submittedName>
</protein>
<accession>A0A182MYR3</accession>
<proteinExistence type="predicted"/>
<keyword evidence="2" id="KW-1185">Reference proteome</keyword>
<dbReference type="STRING" id="7168.A0A182MYR3"/>
<reference evidence="1" key="2">
    <citation type="submission" date="2020-05" db="UniProtKB">
        <authorList>
            <consortium name="EnsemblMetazoa"/>
        </authorList>
    </citation>
    <scope>IDENTIFICATION</scope>
    <source>
        <strain evidence="1">WRAIR2</strain>
    </source>
</reference>
<dbReference type="VEuPathDB" id="VectorBase:ADIR000518"/>
<evidence type="ECO:0000313" key="1">
    <source>
        <dbReference type="EnsemblMetazoa" id="ADIR000518-PA"/>
    </source>
</evidence>
<organism evidence="1 2">
    <name type="scientific">Anopheles dirus</name>
    <dbReference type="NCBI Taxonomy" id="7168"/>
    <lineage>
        <taxon>Eukaryota</taxon>
        <taxon>Metazoa</taxon>
        <taxon>Ecdysozoa</taxon>
        <taxon>Arthropoda</taxon>
        <taxon>Hexapoda</taxon>
        <taxon>Insecta</taxon>
        <taxon>Pterygota</taxon>
        <taxon>Neoptera</taxon>
        <taxon>Endopterygota</taxon>
        <taxon>Diptera</taxon>
        <taxon>Nematocera</taxon>
        <taxon>Culicoidea</taxon>
        <taxon>Culicidae</taxon>
        <taxon>Anophelinae</taxon>
        <taxon>Anopheles</taxon>
    </lineage>
</organism>
<name>A0A182MYR3_9DIPT</name>
<dbReference type="AlphaFoldDB" id="A0A182MYR3"/>
<sequence>MVVDRLVDVVWLLHIHRVPVKVPVYHKQVVEVAKPYPVPVEKAYPVYVKQPHYVHKSVYDHESTVYGSSPVAYEHKQLWG</sequence>